<proteinExistence type="predicted"/>
<reference evidence="2" key="1">
    <citation type="submission" date="2021-12" db="EMBL/GenBank/DDBJ databases">
        <title>Description of Gramella crocea sp. nov., a new bacterium isolated from activated sludge.</title>
        <authorList>
            <person name="Zhang X."/>
        </authorList>
    </citation>
    <scope>NUCLEOTIDE SEQUENCE</scope>
    <source>
        <strain evidence="2">YB25</strain>
    </source>
</reference>
<dbReference type="RefSeq" id="WP_240098800.1">
    <property type="nucleotide sequence ID" value="NZ_JAJSON010000022.1"/>
</dbReference>
<dbReference type="InterPro" id="IPR016181">
    <property type="entry name" value="Acyl_CoA_acyltransferase"/>
</dbReference>
<dbReference type="GO" id="GO:0016747">
    <property type="term" value="F:acyltransferase activity, transferring groups other than amino-acyl groups"/>
    <property type="evidence" value="ECO:0007669"/>
    <property type="project" value="InterPro"/>
</dbReference>
<dbReference type="EMBL" id="JAJSON010000022">
    <property type="protein sequence ID" value="MCG9972012.1"/>
    <property type="molecule type" value="Genomic_DNA"/>
</dbReference>
<comment type="caution">
    <text evidence="2">The sequence shown here is derived from an EMBL/GenBank/DDBJ whole genome shotgun (WGS) entry which is preliminary data.</text>
</comment>
<dbReference type="Pfam" id="PF13673">
    <property type="entry name" value="Acetyltransf_10"/>
    <property type="match status" value="1"/>
</dbReference>
<sequence length="281" mass="31736">MDFRVLNRTTLSEVLRTFNQSFSDYVIPLQLTEDLLIKKMKNDGINLELSAGAFEEDKLAGFILNGTGVFNGIPTAYNGGTGVIPSKRGNKITARLYEFILPSLKKAQVEQCLLEVITSNGPAIKVYENIGFEKTRELICFKGSPVKHPTPLLQSFSLNESESLNSNLYGSFQDWNPSWQNSWTAIERSQADLKIITAERNEQTVAYIIYDPATARISQFAVKQQYRNQGLGTLLFQELHKRLKKDISILNIDAKAYDTISFLKSVGLKSFINQYEMIMNL</sequence>
<gene>
    <name evidence="2" type="ORF">LU635_10230</name>
</gene>
<dbReference type="SUPFAM" id="SSF55729">
    <property type="entry name" value="Acyl-CoA N-acyltransferases (Nat)"/>
    <property type="match status" value="2"/>
</dbReference>
<evidence type="ECO:0000313" key="2">
    <source>
        <dbReference type="EMBL" id="MCG9972012.1"/>
    </source>
</evidence>
<evidence type="ECO:0000313" key="3">
    <source>
        <dbReference type="Proteomes" id="UP001139344"/>
    </source>
</evidence>
<feature type="domain" description="N-acetyltransferase" evidence="1">
    <location>
        <begin position="1"/>
        <end position="151"/>
    </location>
</feature>
<evidence type="ECO:0000259" key="1">
    <source>
        <dbReference type="PROSITE" id="PS51186"/>
    </source>
</evidence>
<dbReference type="InterPro" id="IPR050276">
    <property type="entry name" value="MshD_Acetyltransferase"/>
</dbReference>
<keyword evidence="3" id="KW-1185">Reference proteome</keyword>
<dbReference type="Proteomes" id="UP001139344">
    <property type="component" value="Unassembled WGS sequence"/>
</dbReference>
<dbReference type="Gene3D" id="3.40.630.30">
    <property type="match status" value="2"/>
</dbReference>
<accession>A0A9X1UX80</accession>
<dbReference type="AlphaFoldDB" id="A0A9X1UX80"/>
<dbReference type="InterPro" id="IPR000182">
    <property type="entry name" value="GNAT_dom"/>
</dbReference>
<protein>
    <submittedName>
        <fullName evidence="2">GNAT family N-acetyltransferase</fullName>
    </submittedName>
</protein>
<dbReference type="PANTHER" id="PTHR43617">
    <property type="entry name" value="L-AMINO ACID N-ACETYLTRANSFERASE"/>
    <property type="match status" value="1"/>
</dbReference>
<feature type="domain" description="N-acetyltransferase" evidence="1">
    <location>
        <begin position="154"/>
        <end position="281"/>
    </location>
</feature>
<dbReference type="Pfam" id="PF00583">
    <property type="entry name" value="Acetyltransf_1"/>
    <property type="match status" value="1"/>
</dbReference>
<dbReference type="PROSITE" id="PS51186">
    <property type="entry name" value="GNAT"/>
    <property type="match status" value="2"/>
</dbReference>
<organism evidence="2 3">
    <name type="scientific">Christiangramia crocea</name>
    <dbReference type="NCBI Taxonomy" id="2904124"/>
    <lineage>
        <taxon>Bacteria</taxon>
        <taxon>Pseudomonadati</taxon>
        <taxon>Bacteroidota</taxon>
        <taxon>Flavobacteriia</taxon>
        <taxon>Flavobacteriales</taxon>
        <taxon>Flavobacteriaceae</taxon>
        <taxon>Christiangramia</taxon>
    </lineage>
</organism>
<dbReference type="CDD" id="cd04301">
    <property type="entry name" value="NAT_SF"/>
    <property type="match status" value="1"/>
</dbReference>
<name>A0A9X1UX80_9FLAO</name>